<dbReference type="InterPro" id="IPR000843">
    <property type="entry name" value="HTH_LacI"/>
</dbReference>
<dbReference type="Gene3D" id="1.10.260.40">
    <property type="entry name" value="lambda repressor-like DNA-binding domains"/>
    <property type="match status" value="1"/>
</dbReference>
<feature type="domain" description="HTH lacI-type" evidence="4">
    <location>
        <begin position="2"/>
        <end position="56"/>
    </location>
</feature>
<keyword evidence="2" id="KW-0238">DNA-binding</keyword>
<protein>
    <submittedName>
        <fullName evidence="5">LacI family transcriptional regulator</fullName>
    </submittedName>
</protein>
<dbReference type="SUPFAM" id="SSF53822">
    <property type="entry name" value="Periplasmic binding protein-like I"/>
    <property type="match status" value="1"/>
</dbReference>
<keyword evidence="6" id="KW-1185">Reference proteome</keyword>
<keyword evidence="1" id="KW-0805">Transcription regulation</keyword>
<reference evidence="5 6" key="1">
    <citation type="submission" date="2020-07" db="EMBL/GenBank/DDBJ databases">
        <title>Sequencing the genomes of 1000 actinobacteria strains.</title>
        <authorList>
            <person name="Klenk H.-P."/>
        </authorList>
    </citation>
    <scope>NUCLEOTIDE SEQUENCE [LARGE SCALE GENOMIC DNA]</scope>
    <source>
        <strain evidence="5 6">DSM 19663</strain>
    </source>
</reference>
<gene>
    <name evidence="5" type="ORF">FHX53_000943</name>
</gene>
<evidence type="ECO:0000313" key="5">
    <source>
        <dbReference type="EMBL" id="MBA8847358.1"/>
    </source>
</evidence>
<dbReference type="RefSeq" id="WP_182490214.1">
    <property type="nucleotide sequence ID" value="NZ_BAAAOV010000013.1"/>
</dbReference>
<evidence type="ECO:0000259" key="4">
    <source>
        <dbReference type="PROSITE" id="PS50932"/>
    </source>
</evidence>
<evidence type="ECO:0000256" key="2">
    <source>
        <dbReference type="ARBA" id="ARBA00023125"/>
    </source>
</evidence>
<dbReference type="EMBL" id="JACGWX010000002">
    <property type="protein sequence ID" value="MBA8847358.1"/>
    <property type="molecule type" value="Genomic_DNA"/>
</dbReference>
<evidence type="ECO:0000256" key="1">
    <source>
        <dbReference type="ARBA" id="ARBA00023015"/>
    </source>
</evidence>
<dbReference type="SMART" id="SM00354">
    <property type="entry name" value="HTH_LACI"/>
    <property type="match status" value="1"/>
</dbReference>
<keyword evidence="3" id="KW-0804">Transcription</keyword>
<sequence>MVTSHDVARLAGVSQATVSRALTSSSKIRPATKARVLAAMQELNYVPHAGAQTLRTRRSGVVGVVVSDLANPFYAQMLDELTRVLSLAGYRAVVWNAGGGSHADALQAIGENAVDGVIFTTATASSPELLEAVDRNRPLVLINRDVEGVACDRVIGDNAAGGRAVADFLCERGRTEIALISGPAEATTSRDRTESFLARMRERGHDVPEHFRFDGAFSHDAAAQITRRVMTREVRPDGIFCANDNMAFGALDTLREFDLHADDCYVIGYDDVDMASWASFSLTTVRQPIREMAATGGRLLIERINDPERPPQTVTYAPVMIERGSTAGAISRRGSFPRARG</sequence>
<dbReference type="SUPFAM" id="SSF47413">
    <property type="entry name" value="lambda repressor-like DNA-binding domains"/>
    <property type="match status" value="1"/>
</dbReference>
<dbReference type="InterPro" id="IPR010982">
    <property type="entry name" value="Lambda_DNA-bd_dom_sf"/>
</dbReference>
<dbReference type="Gene3D" id="3.40.50.2300">
    <property type="match status" value="2"/>
</dbReference>
<dbReference type="PANTHER" id="PTHR30146">
    <property type="entry name" value="LACI-RELATED TRANSCRIPTIONAL REPRESSOR"/>
    <property type="match status" value="1"/>
</dbReference>
<evidence type="ECO:0000313" key="6">
    <source>
        <dbReference type="Proteomes" id="UP000585905"/>
    </source>
</evidence>
<dbReference type="Pfam" id="PF13377">
    <property type="entry name" value="Peripla_BP_3"/>
    <property type="match status" value="1"/>
</dbReference>
<comment type="caution">
    <text evidence="5">The sequence shown here is derived from an EMBL/GenBank/DDBJ whole genome shotgun (WGS) entry which is preliminary data.</text>
</comment>
<accession>A0A839ECF5</accession>
<dbReference type="InterPro" id="IPR028082">
    <property type="entry name" value="Peripla_BP_I"/>
</dbReference>
<dbReference type="CDD" id="cd06278">
    <property type="entry name" value="PBP1_LacI-like"/>
    <property type="match status" value="1"/>
</dbReference>
<name>A0A839ECF5_9MICO</name>
<dbReference type="CDD" id="cd01392">
    <property type="entry name" value="HTH_LacI"/>
    <property type="match status" value="1"/>
</dbReference>
<dbReference type="GO" id="GO:0000976">
    <property type="term" value="F:transcription cis-regulatory region binding"/>
    <property type="evidence" value="ECO:0007669"/>
    <property type="project" value="TreeGrafter"/>
</dbReference>
<proteinExistence type="predicted"/>
<dbReference type="AlphaFoldDB" id="A0A839ECF5"/>
<evidence type="ECO:0000256" key="3">
    <source>
        <dbReference type="ARBA" id="ARBA00023163"/>
    </source>
</evidence>
<dbReference type="InterPro" id="IPR046335">
    <property type="entry name" value="LacI/GalR-like_sensor"/>
</dbReference>
<organism evidence="5 6">
    <name type="scientific">Microcella alkalica</name>
    <dbReference type="NCBI Taxonomy" id="355930"/>
    <lineage>
        <taxon>Bacteria</taxon>
        <taxon>Bacillati</taxon>
        <taxon>Actinomycetota</taxon>
        <taxon>Actinomycetes</taxon>
        <taxon>Micrococcales</taxon>
        <taxon>Microbacteriaceae</taxon>
        <taxon>Microcella</taxon>
    </lineage>
</organism>
<dbReference type="Proteomes" id="UP000585905">
    <property type="component" value="Unassembled WGS sequence"/>
</dbReference>
<dbReference type="GO" id="GO:0003700">
    <property type="term" value="F:DNA-binding transcription factor activity"/>
    <property type="evidence" value="ECO:0007669"/>
    <property type="project" value="TreeGrafter"/>
</dbReference>
<dbReference type="PANTHER" id="PTHR30146:SF109">
    <property type="entry name" value="HTH-TYPE TRANSCRIPTIONAL REGULATOR GALS"/>
    <property type="match status" value="1"/>
</dbReference>
<dbReference type="PROSITE" id="PS50932">
    <property type="entry name" value="HTH_LACI_2"/>
    <property type="match status" value="1"/>
</dbReference>
<dbReference type="Pfam" id="PF00356">
    <property type="entry name" value="LacI"/>
    <property type="match status" value="1"/>
</dbReference>